<protein>
    <recommendedName>
        <fullName evidence="8">Pericentrin/AKAP-450 centrosomal targeting domain-containing protein</fullName>
    </recommendedName>
</protein>
<feature type="region of interest" description="Disordered" evidence="7">
    <location>
        <begin position="2022"/>
        <end position="2043"/>
    </location>
</feature>
<evidence type="ECO:0000256" key="7">
    <source>
        <dbReference type="SAM" id="MobiDB-lite"/>
    </source>
</evidence>
<dbReference type="InParanoid" id="H9GF53"/>
<feature type="coiled-coil region" evidence="6">
    <location>
        <begin position="1530"/>
        <end position="1634"/>
    </location>
</feature>
<evidence type="ECO:0000256" key="4">
    <source>
        <dbReference type="ARBA" id="ARBA00023054"/>
    </source>
</evidence>
<feature type="coiled-coil region" evidence="6">
    <location>
        <begin position="2383"/>
        <end position="2460"/>
    </location>
</feature>
<feature type="coiled-coil region" evidence="6">
    <location>
        <begin position="1412"/>
        <end position="1488"/>
    </location>
</feature>
<dbReference type="InterPro" id="IPR019528">
    <property type="entry name" value="PACT_domain"/>
</dbReference>
<feature type="compositionally biased region" description="Polar residues" evidence="7">
    <location>
        <begin position="2030"/>
        <end position="2043"/>
    </location>
</feature>
<dbReference type="Pfam" id="PF10495">
    <property type="entry name" value="PACT_coil_coil"/>
    <property type="match status" value="1"/>
</dbReference>
<feature type="domain" description="Pericentrin/AKAP-450 centrosomal targeting" evidence="8">
    <location>
        <begin position="2964"/>
        <end position="3045"/>
    </location>
</feature>
<dbReference type="HOGENOM" id="CLU_000160_0_0_1"/>
<feature type="coiled-coil region" evidence="6">
    <location>
        <begin position="2489"/>
        <end position="2544"/>
    </location>
</feature>
<feature type="coiled-coil region" evidence="6">
    <location>
        <begin position="936"/>
        <end position="1023"/>
    </location>
</feature>
<dbReference type="GO" id="GO:0005813">
    <property type="term" value="C:centrosome"/>
    <property type="evidence" value="ECO:0007669"/>
    <property type="project" value="UniProtKB-SubCell"/>
</dbReference>
<evidence type="ECO:0000256" key="5">
    <source>
        <dbReference type="ARBA" id="ARBA00023212"/>
    </source>
</evidence>
<evidence type="ECO:0000256" key="2">
    <source>
        <dbReference type="ARBA" id="ARBA00022490"/>
    </source>
</evidence>
<feature type="region of interest" description="Disordered" evidence="7">
    <location>
        <begin position="3102"/>
        <end position="3125"/>
    </location>
</feature>
<dbReference type="PANTHER" id="PTHR44981">
    <property type="entry name" value="PERICENTRIN-LIKE PROTEIN, ISOFORM F"/>
    <property type="match status" value="1"/>
</dbReference>
<accession>H9GF53</accession>
<dbReference type="PANTHER" id="PTHR44981:SF3">
    <property type="entry name" value="PERICENTRIN"/>
    <property type="match status" value="1"/>
</dbReference>
<evidence type="ECO:0000256" key="3">
    <source>
        <dbReference type="ARBA" id="ARBA00022553"/>
    </source>
</evidence>
<keyword evidence="3" id="KW-0597">Phosphoprotein</keyword>
<feature type="compositionally biased region" description="Basic and acidic residues" evidence="7">
    <location>
        <begin position="1959"/>
        <end position="1972"/>
    </location>
</feature>
<keyword evidence="2" id="KW-0963">Cytoplasm</keyword>
<evidence type="ECO:0000259" key="8">
    <source>
        <dbReference type="Pfam" id="PF10495"/>
    </source>
</evidence>
<dbReference type="GO" id="GO:0007052">
    <property type="term" value="P:mitotic spindle organization"/>
    <property type="evidence" value="ECO:0000318"/>
    <property type="project" value="GO_Central"/>
</dbReference>
<feature type="coiled-coil region" evidence="6">
    <location>
        <begin position="458"/>
        <end position="689"/>
    </location>
</feature>
<keyword evidence="4 6" id="KW-0175">Coiled coil</keyword>
<feature type="coiled-coil region" evidence="6">
    <location>
        <begin position="2570"/>
        <end position="2622"/>
    </location>
</feature>
<feature type="coiled-coil region" evidence="6">
    <location>
        <begin position="1"/>
        <end position="29"/>
    </location>
</feature>
<proteinExistence type="predicted"/>
<keyword evidence="10" id="KW-1185">Reference proteome</keyword>
<reference evidence="9" key="2">
    <citation type="submission" date="2025-08" db="UniProtKB">
        <authorList>
            <consortium name="Ensembl"/>
        </authorList>
    </citation>
    <scope>IDENTIFICATION</scope>
</reference>
<dbReference type="STRING" id="28377.ENSACAP00000009193"/>
<evidence type="ECO:0000256" key="1">
    <source>
        <dbReference type="ARBA" id="ARBA00004300"/>
    </source>
</evidence>
<evidence type="ECO:0000313" key="10">
    <source>
        <dbReference type="Proteomes" id="UP000001646"/>
    </source>
</evidence>
<dbReference type="GO" id="GO:0007020">
    <property type="term" value="P:microtubule nucleation"/>
    <property type="evidence" value="ECO:0000318"/>
    <property type="project" value="GO_Central"/>
</dbReference>
<feature type="coiled-coil region" evidence="6">
    <location>
        <begin position="1306"/>
        <end position="1382"/>
    </location>
</feature>
<dbReference type="Bgee" id="ENSACAG00000009409">
    <property type="expression patterns" value="Expressed in forelimb bud and 12 other cell types or tissues"/>
</dbReference>
<dbReference type="Ensembl" id="ENSACAT00000009386.4">
    <property type="protein sequence ID" value="ENSACAP00000009193.4"/>
    <property type="gene ID" value="ENSACAG00000009409.4"/>
</dbReference>
<sequence>MKEMQTELMKEQQQKLDELQQHMEITHQEEMQQTEILHNLKLESLRLSANNIHTSQLELMQSNLRKEKETALMELREMLKDRHAQELAVLQGQYHFELERIKEQNYKEKEEMALKHQHDLDNERKEITLKMEEKYVQMLEDLKKECALKADITLKDMSEELLAKHAIELCEMKRTLEVEMEKLRGDLETLHLQKEQGEMEHKKLENQYHLAMKKLQVEHEQEVKEMTEQNKKQEKELQQEIQKLQAESEEEIKQLWSQLDSARASRQELSELKEQLLARTSQMEEIECLKKDFQLKWDKKRSEHEIELEQLRVYFEQKLKSVEENYREELTILHQRMEEAKDYSLLEIENSQEPHVDPSTTLLEEMTEKERRDIFDQLTQQLEHHKEELHSLQLHLDKNHRKELELLRSSLTLEHQENLMKVKMDLSDRYISEIEQLKRKHCLGLEQLRAKISEEHLREIAKLRLQCAQDAARQVEAEVAERLLQLENEYNAKLSDLQTQMLSVSTQEEEIEKLKKENTELKEMNVLQEMHLKEEFEQIKIKLIGDHTAALRRNKEKIQELELLHKAKAEEWKQEQEDLNIKNEMLSLLHKDLENKTQCEQQALQRQLELEKAEMTSLQDKQAARIVELEKSLKEQQNNVQQLTDSLTNAQKTLSQYDSELASSRALMTEELEKAKQVLQEEYNLKLKNAENRSIEESKAMTEKIKSEHEVLLQELRVKHVDELELKSKELYHKHKEEILSLTLKIQTKHQAEIEALKSALEAKQQTWVETYVTGLQNDHKAQIAELEAKHLSELNTLESTYLSEIQLLQDEQKQALEDLQMDLQKQLILKDKANQILLAQELDGMKRKYAGDLKVCQDNLKIELATIHIEKLRTMAEELEEAHKEDLSIALENQRRLLEDDYHKSMDILQKEVLCIKEQHRNTIEELDSLHKLEVKKEKEKWQQLQKDMEELNSVRQQLEEKKRCLSKEIEDASTELQNLRRQQDRENQEGENLIALLKSDIELYKNEREKLQESYQQALKLLLKMMKSTKDAEDQICKKIGLCLDYSFASGDSEENQNMREEIILTKKIKPLEKWNIKNNVRSGQGEGPALTLLEDSHDSLKPDELSELSEHLCESIFENPDLVFANEERVHQICHCLHLAVEKLLDLVAESTKQLEEMYNVHLHVEEEFMRKNLEACQVANEHQELVGCLNEESNVKNQLMLELHKTKGLMDGYLAETHALQEALKLKEESECRLVLELETLKSQIQELKQKVGRSTEDRKFPISENKVLTDSVGEREVDLIQEIEHLAKAKLEVQCQAEKDCSTLNAQIKMLEIELEEQISKNQNLTVMSLEVTDLRQQMQSLERQLKNQRDFMDKQAVEREHERDEFQEEIQKLEMELKLTAKFQASGQSNLVDSLYSEIKEKTEDFNRLFLEKEQIQKDLDAQKDQIKKLEAQIRELELKNKEETNHANQLTQELQKMKKMEAELEQDKEALQQQNHNNLIQISALHSKLDEVKHKLFTEWNTDDILNEQLKVQEELILRKREIASLLEQLEQYKMNLLNKNEEVLQLSSKLEMEKNVNCTQIIQFKEENAHLKENIAKLTKSQNPVGSEFVALQFLKSLLEEKNQETDHLNEQIMRLQCKIEKSKENAILESQALEIQNLKSVVECLHSDKEQMLKDKTEETEQLRGIIEKLQKELELLTPTCQEANNSQNNINNFAVVEQNDINEMKEGSLSHQVNRAKDVHCTSLSYNQNQLQGQLEAVLADREALQQLLEEKESQFKAETKIFKQNLQDVLESSRQHFSKLTALQLQHEELDEEHKLLQMSLAQKDMEMTKVNICIQELEDKLRAKETDLLQKGLQLQSMLEQNSEQAVEAQQIKGKVVQLENEQHTLLQALHDKEDAYQREVGKLQAALADLKPSIDKKREELEIQRTERDHFNSQLKSNMEKDQDNDKIRIHLNELVPDFGNFVSHREERKEGDERESNKKLSASPKFSCRDKLEKEIATSNLNAFSQYLNQQDKHLQSVFCVEEGKLINDDEKEQDPQPTFQQRSQLSDLSRNTQLMQKIPTNFQSMVMDETSWDSPEILRKENSLELHPGPFSDVGSSFLGSEGLCSENSVIQGVTQGELEWPVSYSNGNEEIGNNLLLRTITFPESTFSFTEYDDIQEHISVSNAEGFNLMPPNLQDDLRITMSRLEDASTEYLNNTCSDLVLQLNQEESKARVQQDSSVMTYLQCFGMVPDITEPTMKEKDIFSQQLKNVLKMVYEESYKILVLSEKSRPSYDKEHIQKSPSVERWQRERLGLFDTIESLKDYLSKVPDKEIKENASSFFDWRGELLQAIQCVLEKERLMFQNYLQLHFHNPGSGNEGTLVLKLEHIMDQQEQQQKAVLEHLLSSDRNSLLTEIQDLEAQLRLMHLQSQEKLQQLQEMLINTENHGSNQEHQLRRQVELLEYKLQQEKSIASDLQASLKSEQEKASEIHKLLKQQHTAIFDLKSDLCESKQVNEKLQKSLQELQKEVVKYSSDLESKENAITAILQDLQNEKLKEKELQNMLDDQQQQNTLREDEKSKAIEELQAALELQCIQNNQLSVALEHEQSANSNLRKELQIEHSRCEALLSQEQNKLLELQKNIEVEKNRNLELLGALNHERLLTEQLSMKINECGSCKHKGSLQELQAQLYIERSHARELLSVIEKTRQHLDSKKELDNMQMYHEEPEKEQDLQIGLHELQNKKPDIVYTLVAQREKEAEMKREWEQLQLDLRSLRSQENRTEQAVRSRSQEIRTECYKLKELPKAQENQHDFDVHQCQNVGRIKELQQMLKDLKKQGQYFNCHKNQHKPAASPLDNNYTADSIMLYVEQQKLENIREQLLCAATYLSEFISKTIDKTVNWPASNNEAVAALLHILELKAELLASSKPMVISTCVTDLIKESERLACQEDKHVFQKVFKPTDYEAKTPDFVMETKSTIVSSNLKMQKLYKKYLRAESFRKALVYQKKYLLLLLGGFQECEQATLSLIARMGIYPSLPDINASQSRSHLFIKFRSAVRVSIAISRLKFLVKKWHKVNRKNQQPTTISPSTGYNSYLEARPEAIKPQQPFSGDATQEAGYGSRKDLVRLTNSSPKSQHLHDRFSTSQASSKDPEKSLTEYIAHLEVIQQRLGFLMPGQSPQKEAL</sequence>
<keyword evidence="5" id="KW-0206">Cytoskeleton</keyword>
<feature type="coiled-coil region" evidence="6">
    <location>
        <begin position="173"/>
        <end position="279"/>
    </location>
</feature>
<evidence type="ECO:0000256" key="6">
    <source>
        <dbReference type="SAM" id="Coils"/>
    </source>
</evidence>
<dbReference type="GO" id="GO:0007165">
    <property type="term" value="P:signal transduction"/>
    <property type="evidence" value="ECO:0007669"/>
    <property type="project" value="InterPro"/>
</dbReference>
<dbReference type="GO" id="GO:0005737">
    <property type="term" value="C:cytoplasm"/>
    <property type="evidence" value="ECO:0007669"/>
    <property type="project" value="UniProtKB-ARBA"/>
</dbReference>
<dbReference type="GO" id="GO:0060090">
    <property type="term" value="F:molecular adaptor activity"/>
    <property type="evidence" value="ECO:0007669"/>
    <property type="project" value="InterPro"/>
</dbReference>
<dbReference type="GeneTree" id="ENSGT00730000110871"/>
<gene>
    <name evidence="9" type="primary">pcnt</name>
</gene>
<reference evidence="9" key="3">
    <citation type="submission" date="2025-09" db="UniProtKB">
        <authorList>
            <consortium name="Ensembl"/>
        </authorList>
    </citation>
    <scope>IDENTIFICATION</scope>
</reference>
<dbReference type="Proteomes" id="UP000001646">
    <property type="component" value="Unplaced"/>
</dbReference>
<feature type="coiled-coil region" evidence="6">
    <location>
        <begin position="1738"/>
        <end position="1927"/>
    </location>
</feature>
<name>H9GF53_ANOCA</name>
<organism evidence="9 10">
    <name type="scientific">Anolis carolinensis</name>
    <name type="common">Green anole</name>
    <name type="synonym">American chameleon</name>
    <dbReference type="NCBI Taxonomy" id="28377"/>
    <lineage>
        <taxon>Eukaryota</taxon>
        <taxon>Metazoa</taxon>
        <taxon>Chordata</taxon>
        <taxon>Craniata</taxon>
        <taxon>Vertebrata</taxon>
        <taxon>Euteleostomi</taxon>
        <taxon>Lepidosauria</taxon>
        <taxon>Squamata</taxon>
        <taxon>Bifurcata</taxon>
        <taxon>Unidentata</taxon>
        <taxon>Episquamata</taxon>
        <taxon>Toxicofera</taxon>
        <taxon>Iguania</taxon>
        <taxon>Dactyloidae</taxon>
        <taxon>Anolis</taxon>
    </lineage>
</organism>
<evidence type="ECO:0000313" key="9">
    <source>
        <dbReference type="Ensembl" id="ENSACAP00000009193.4"/>
    </source>
</evidence>
<feature type="region of interest" description="Disordered" evidence="7">
    <location>
        <begin position="1959"/>
        <end position="1978"/>
    </location>
</feature>
<dbReference type="eggNOG" id="ENOG502QV16">
    <property type="taxonomic scope" value="Eukaryota"/>
</dbReference>
<dbReference type="InterPro" id="IPR028745">
    <property type="entry name" value="AKAP9/Pericentrin"/>
</dbReference>
<reference evidence="9" key="1">
    <citation type="submission" date="2009-12" db="EMBL/GenBank/DDBJ databases">
        <title>The Genome Sequence of Anolis carolinensis (Green Anole Lizard).</title>
        <authorList>
            <consortium name="The Genome Sequencing Platform"/>
            <person name="Di Palma F."/>
            <person name="Alfoldi J."/>
            <person name="Heiman D."/>
            <person name="Young S."/>
            <person name="Grabherr M."/>
            <person name="Johnson J."/>
            <person name="Lander E.S."/>
            <person name="Lindblad-Toh K."/>
        </authorList>
    </citation>
    <scope>NUCLEOTIDE SEQUENCE [LARGE SCALE GENOMIC DNA]</scope>
    <source>
        <strain evidence="9">JBL SC #1</strain>
    </source>
</reference>
<comment type="subcellular location">
    <subcellularLocation>
        <location evidence="1">Cytoplasm</location>
        <location evidence="1">Cytoskeleton</location>
        <location evidence="1">Microtubule organizing center</location>
        <location evidence="1">Centrosome</location>
    </subcellularLocation>
</comment>